<dbReference type="GO" id="GO:0009098">
    <property type="term" value="P:L-leucine biosynthetic process"/>
    <property type="evidence" value="ECO:0007669"/>
    <property type="project" value="UniProtKB-KW"/>
</dbReference>
<dbReference type="PANTHER" id="PTHR42979:SF1">
    <property type="entry name" value="3-ISOPROPYLMALATE DEHYDROGENASE"/>
    <property type="match status" value="1"/>
</dbReference>
<accession>A0A2V3J0G6</accession>
<evidence type="ECO:0000256" key="5">
    <source>
        <dbReference type="ARBA" id="ARBA00022842"/>
    </source>
</evidence>
<keyword evidence="6" id="KW-0560">Oxidoreductase</keyword>
<evidence type="ECO:0000256" key="3">
    <source>
        <dbReference type="ARBA" id="ARBA00022605"/>
    </source>
</evidence>
<evidence type="ECO:0000313" key="10">
    <source>
        <dbReference type="EMBL" id="PXF47417.1"/>
    </source>
</evidence>
<reference evidence="10 11" key="1">
    <citation type="journal article" date="2018" name="Mol. Biol. Evol.">
        <title>Analysis of the draft genome of the red seaweed Gracilariopsis chorda provides insights into genome size evolution in Rhodophyta.</title>
        <authorList>
            <person name="Lee J."/>
            <person name="Yang E.C."/>
            <person name="Graf L."/>
            <person name="Yang J.H."/>
            <person name="Qiu H."/>
            <person name="Zel Zion U."/>
            <person name="Chan C.X."/>
            <person name="Stephens T.G."/>
            <person name="Weber A.P.M."/>
            <person name="Boo G.H."/>
            <person name="Boo S.M."/>
            <person name="Kim K.M."/>
            <person name="Shin Y."/>
            <person name="Jung M."/>
            <person name="Lee S.J."/>
            <person name="Yim H.S."/>
            <person name="Lee J.H."/>
            <person name="Bhattacharya D."/>
            <person name="Yoon H.S."/>
        </authorList>
    </citation>
    <scope>NUCLEOTIDE SEQUENCE [LARGE SCALE GENOMIC DNA]</scope>
    <source>
        <strain evidence="10 11">SKKU-2015</strain>
        <tissue evidence="10">Whole body</tissue>
    </source>
</reference>
<dbReference type="OrthoDB" id="10261637at2759"/>
<name>A0A2V3J0G6_9FLOR</name>
<dbReference type="AlphaFoldDB" id="A0A2V3J0G6"/>
<gene>
    <name evidence="10" type="ORF">BWQ96_02748</name>
</gene>
<comment type="caution">
    <text evidence="10">The sequence shown here is derived from an EMBL/GenBank/DDBJ whole genome shotgun (WGS) entry which is preliminary data.</text>
</comment>
<dbReference type="GO" id="GO:0005829">
    <property type="term" value="C:cytosol"/>
    <property type="evidence" value="ECO:0007669"/>
    <property type="project" value="TreeGrafter"/>
</dbReference>
<keyword evidence="11" id="KW-1185">Reference proteome</keyword>
<keyword evidence="5" id="KW-0460">Magnesium</keyword>
<evidence type="ECO:0000256" key="6">
    <source>
        <dbReference type="ARBA" id="ARBA00023002"/>
    </source>
</evidence>
<keyword evidence="3" id="KW-0028">Amino-acid biosynthesis</keyword>
<dbReference type="GO" id="GO:0003862">
    <property type="term" value="F:3-isopropylmalate dehydrogenase activity"/>
    <property type="evidence" value="ECO:0007669"/>
    <property type="project" value="InterPro"/>
</dbReference>
<organism evidence="10 11">
    <name type="scientific">Gracilariopsis chorda</name>
    <dbReference type="NCBI Taxonomy" id="448386"/>
    <lineage>
        <taxon>Eukaryota</taxon>
        <taxon>Rhodophyta</taxon>
        <taxon>Florideophyceae</taxon>
        <taxon>Rhodymeniophycidae</taxon>
        <taxon>Gracilariales</taxon>
        <taxon>Gracilariaceae</taxon>
        <taxon>Gracilariopsis</taxon>
    </lineage>
</organism>
<evidence type="ECO:0000256" key="1">
    <source>
        <dbReference type="ARBA" id="ARBA00007769"/>
    </source>
</evidence>
<dbReference type="InterPro" id="IPR024084">
    <property type="entry name" value="IsoPropMal-DH-like_dom"/>
</dbReference>
<keyword evidence="4" id="KW-0479">Metal-binding</keyword>
<sequence length="377" mass="41198">MGPVKGSSSNPYKIAILSGDGAGPTMADAAVRVLQELTSYAEIHFDFQYADYGASAYEKSGKLVTPETVEICRESDAVLRSYQGLARGKGKDGSAHLQLRDELGLFAQYRPVIIYPALAGQSTLRKEIVTNVDIMLVREISAGALGAESIVKEESQVSEIRYSKDQISAIASAALQIALQRNGDILNVDKADALSISRFWRRIVHETIESEAKGNDRVRLNDMYVDDFVREIILRPGDFDVIVTSNLFGDILAEVIAALAGPLRYSPSYWVNREGLGVFGPADIYNASAYPDENEVASPIALIRSASMMLRYALEEPAAANIIQTALRKSMEELVVPPLNGNGQPSMGASEYTDIVTRSMQLMRQFEQVCDPTECGE</sequence>
<dbReference type="SUPFAM" id="SSF53659">
    <property type="entry name" value="Isocitrate/Isopropylmalate dehydrogenase-like"/>
    <property type="match status" value="1"/>
</dbReference>
<keyword evidence="2" id="KW-0432">Leucine biosynthesis</keyword>
<keyword evidence="8" id="KW-0100">Branched-chain amino acid biosynthesis</keyword>
<dbReference type="GO" id="GO:0046872">
    <property type="term" value="F:metal ion binding"/>
    <property type="evidence" value="ECO:0007669"/>
    <property type="project" value="UniProtKB-KW"/>
</dbReference>
<dbReference type="SMART" id="SM01329">
    <property type="entry name" value="Iso_dh"/>
    <property type="match status" value="1"/>
</dbReference>
<proteinExistence type="inferred from homology"/>
<dbReference type="Pfam" id="PF00180">
    <property type="entry name" value="Iso_dh"/>
    <property type="match status" value="1"/>
</dbReference>
<evidence type="ECO:0000259" key="9">
    <source>
        <dbReference type="SMART" id="SM01329"/>
    </source>
</evidence>
<dbReference type="EMBL" id="NBIV01000024">
    <property type="protein sequence ID" value="PXF47417.1"/>
    <property type="molecule type" value="Genomic_DNA"/>
</dbReference>
<keyword evidence="7" id="KW-0520">NAD</keyword>
<comment type="similarity">
    <text evidence="1">Belongs to the isocitrate and isopropylmalate dehydrogenases family.</text>
</comment>
<feature type="domain" description="Isopropylmalate dehydrogenase-like" evidence="9">
    <location>
        <begin position="13"/>
        <end position="356"/>
    </location>
</feature>
<evidence type="ECO:0000256" key="8">
    <source>
        <dbReference type="ARBA" id="ARBA00023304"/>
    </source>
</evidence>
<evidence type="ECO:0000256" key="4">
    <source>
        <dbReference type="ARBA" id="ARBA00022723"/>
    </source>
</evidence>
<dbReference type="Gene3D" id="3.40.718.10">
    <property type="entry name" value="Isopropylmalate Dehydrogenase"/>
    <property type="match status" value="1"/>
</dbReference>
<evidence type="ECO:0000313" key="11">
    <source>
        <dbReference type="Proteomes" id="UP000247409"/>
    </source>
</evidence>
<dbReference type="STRING" id="448386.A0A2V3J0G6"/>
<evidence type="ECO:0000256" key="7">
    <source>
        <dbReference type="ARBA" id="ARBA00023027"/>
    </source>
</evidence>
<evidence type="ECO:0000256" key="2">
    <source>
        <dbReference type="ARBA" id="ARBA00022430"/>
    </source>
</evidence>
<protein>
    <submittedName>
        <fullName evidence="10">3-isopropylmalate dehydrogenase</fullName>
    </submittedName>
</protein>
<dbReference type="InterPro" id="IPR004429">
    <property type="entry name" value="Isopropylmalate_DH"/>
</dbReference>
<dbReference type="PANTHER" id="PTHR42979">
    <property type="entry name" value="3-ISOPROPYLMALATE DEHYDROGENASE"/>
    <property type="match status" value="1"/>
</dbReference>
<dbReference type="Proteomes" id="UP000247409">
    <property type="component" value="Unassembled WGS sequence"/>
</dbReference>